<dbReference type="Proteomes" id="UP000664044">
    <property type="component" value="Unassembled WGS sequence"/>
</dbReference>
<sequence>MAQEYLIAWLDNLVSITLNPKKSGIQSITKKQAEDLLLKIKEETTSIQSRLKHQIYALTREKQIRLVVVNYHTSLLFLRDLISDLQDEEHFQREELKKVLEQLSVTVQELILFLEKRFDHYIKSGSLLRRYPKAKVSINARDKILCNLSTDQTALFLRAADELRIIKAKSMRSVFKHIAPYLSTPHKKVISFDAMRVNAYKAEEKDKEVVISELKRLIEKIKKY</sequence>
<keyword evidence="2" id="KW-1185">Reference proteome</keyword>
<evidence type="ECO:0008006" key="3">
    <source>
        <dbReference type="Google" id="ProtNLM"/>
    </source>
</evidence>
<comment type="caution">
    <text evidence="1">The sequence shown here is derived from an EMBL/GenBank/DDBJ whole genome shotgun (WGS) entry which is preliminary data.</text>
</comment>
<evidence type="ECO:0000313" key="1">
    <source>
        <dbReference type="EMBL" id="MBO0353554.1"/>
    </source>
</evidence>
<organism evidence="1 2">
    <name type="scientific">Flagellimonas aurea</name>
    <dbReference type="NCBI Taxonomy" id="2915619"/>
    <lineage>
        <taxon>Bacteria</taxon>
        <taxon>Pseudomonadati</taxon>
        <taxon>Bacteroidota</taxon>
        <taxon>Flavobacteriia</taxon>
        <taxon>Flavobacteriales</taxon>
        <taxon>Flavobacteriaceae</taxon>
        <taxon>Flagellimonas</taxon>
    </lineage>
</organism>
<evidence type="ECO:0000313" key="2">
    <source>
        <dbReference type="Proteomes" id="UP000664044"/>
    </source>
</evidence>
<proteinExistence type="predicted"/>
<dbReference type="RefSeq" id="WP_207032283.1">
    <property type="nucleotide sequence ID" value="NZ_JAFLNL010000003.1"/>
</dbReference>
<dbReference type="EMBL" id="JAFLNL010000003">
    <property type="protein sequence ID" value="MBO0353554.1"/>
    <property type="molecule type" value="Genomic_DNA"/>
</dbReference>
<reference evidence="1 2" key="1">
    <citation type="submission" date="2021-03" db="EMBL/GenBank/DDBJ databases">
        <title>Muricauda lutimaris sp. nov. and Muricauda ruestringensis sp. nov, two marine members of the Flavobacteriaceae isolated from deep sea sediments of Western Pacific.</title>
        <authorList>
            <person name="Zhao S."/>
            <person name="Liu R."/>
        </authorList>
    </citation>
    <scope>NUCLEOTIDE SEQUENCE [LARGE SCALE GENOMIC DNA]</scope>
    <source>
        <strain evidence="1 2">BC31-1-A7</strain>
    </source>
</reference>
<gene>
    <name evidence="1" type="ORF">J0656_05945</name>
</gene>
<accession>A0ABS3G2B2</accession>
<protein>
    <recommendedName>
        <fullName evidence="3">CHAD domain-containing protein</fullName>
    </recommendedName>
</protein>
<name>A0ABS3G2B2_9FLAO</name>